<reference evidence="2" key="1">
    <citation type="journal article" date="2020" name="Nature">
        <title>Giant virus diversity and host interactions through global metagenomics.</title>
        <authorList>
            <person name="Schulz F."/>
            <person name="Roux S."/>
            <person name="Paez-Espino D."/>
            <person name="Jungbluth S."/>
            <person name="Walsh D.A."/>
            <person name="Denef V.J."/>
            <person name="McMahon K.D."/>
            <person name="Konstantinidis K.T."/>
            <person name="Eloe-Fadrosh E.A."/>
            <person name="Kyrpides N.C."/>
            <person name="Woyke T."/>
        </authorList>
    </citation>
    <scope>NUCLEOTIDE SEQUENCE</scope>
    <source>
        <strain evidence="2">GVMAG-M-3300023174-3</strain>
    </source>
</reference>
<evidence type="ECO:0000256" key="1">
    <source>
        <dbReference type="SAM" id="MobiDB-lite"/>
    </source>
</evidence>
<dbReference type="EMBL" id="MN739646">
    <property type="protein sequence ID" value="QHT17839.1"/>
    <property type="molecule type" value="Genomic_DNA"/>
</dbReference>
<dbReference type="AlphaFoldDB" id="A0A6C0DPP5"/>
<sequence length="254" mass="29155">MASFANVEPIGNVPPVKPTEMFIPIPEDKLRTDQKYLVETNTTLSNGETVRRRYKGVLDTLKVDNCYKFKYLENLNKKKRKETIHNAIWNGDDDETFIKIYDAPANGDILTLEQLKTMEEIQQNAVIGNNYYVRFVGPDEKTDSTSRDAFCGRYDGVDEDSGDHVFSNIVKISNLVKTNTSICLNDKTTKATTTVTFYYRADDLNQHDRVTRVMNTVIPYGSFGGNKRKTNNQKRKSNKRKTNRRKSNKRKAIC</sequence>
<feature type="compositionally biased region" description="Basic residues" evidence="1">
    <location>
        <begin position="226"/>
        <end position="254"/>
    </location>
</feature>
<accession>A0A6C0DPP5</accession>
<name>A0A6C0DPP5_9ZZZZ</name>
<feature type="region of interest" description="Disordered" evidence="1">
    <location>
        <begin position="221"/>
        <end position="254"/>
    </location>
</feature>
<protein>
    <submittedName>
        <fullName evidence="2">Uncharacterized protein</fullName>
    </submittedName>
</protein>
<proteinExistence type="predicted"/>
<organism evidence="2">
    <name type="scientific">viral metagenome</name>
    <dbReference type="NCBI Taxonomy" id="1070528"/>
    <lineage>
        <taxon>unclassified sequences</taxon>
        <taxon>metagenomes</taxon>
        <taxon>organismal metagenomes</taxon>
    </lineage>
</organism>
<evidence type="ECO:0000313" key="2">
    <source>
        <dbReference type="EMBL" id="QHT17839.1"/>
    </source>
</evidence>